<feature type="signal peptide" evidence="4">
    <location>
        <begin position="1"/>
        <end position="19"/>
    </location>
</feature>
<comment type="similarity">
    <text evidence="2">Belongs to the NPC2 family.</text>
</comment>
<dbReference type="Pfam" id="PF02221">
    <property type="entry name" value="E1_DerP2_DerF2"/>
    <property type="match status" value="1"/>
</dbReference>
<dbReference type="InterPro" id="IPR014756">
    <property type="entry name" value="Ig_E-set"/>
</dbReference>
<evidence type="ECO:0000313" key="7">
    <source>
        <dbReference type="Proteomes" id="UP001151699"/>
    </source>
</evidence>
<protein>
    <submittedName>
        <fullName evidence="6">NPC intracellular cholesterol transporter 2</fullName>
    </submittedName>
</protein>
<dbReference type="SUPFAM" id="SSF81296">
    <property type="entry name" value="E set domains"/>
    <property type="match status" value="1"/>
</dbReference>
<dbReference type="OrthoDB" id="6489092at2759"/>
<evidence type="ECO:0000313" key="6">
    <source>
        <dbReference type="EMBL" id="KAJ6644496.1"/>
    </source>
</evidence>
<evidence type="ECO:0000256" key="2">
    <source>
        <dbReference type="ARBA" id="ARBA00006370"/>
    </source>
</evidence>
<keyword evidence="7" id="KW-1185">Reference proteome</keyword>
<keyword evidence="4" id="KW-0732">Signal</keyword>
<proteinExistence type="inferred from homology"/>
<reference evidence="6" key="1">
    <citation type="submission" date="2022-07" db="EMBL/GenBank/DDBJ databases">
        <authorList>
            <person name="Trinca V."/>
            <person name="Uliana J.V.C."/>
            <person name="Torres T.T."/>
            <person name="Ward R.J."/>
            <person name="Monesi N."/>
        </authorList>
    </citation>
    <scope>NUCLEOTIDE SEQUENCE</scope>
    <source>
        <strain evidence="6">HSMRA1968</strain>
        <tissue evidence="6">Whole embryos</tissue>
    </source>
</reference>
<feature type="chain" id="PRO_5040285280" evidence="4">
    <location>
        <begin position="20"/>
        <end position="153"/>
    </location>
</feature>
<dbReference type="Proteomes" id="UP001151699">
    <property type="component" value="Chromosome B"/>
</dbReference>
<accession>A0A9Q0N828</accession>
<comment type="caution">
    <text evidence="6">The sequence shown here is derived from an EMBL/GenBank/DDBJ whole genome shotgun (WGS) entry which is preliminary data.</text>
</comment>
<dbReference type="FunFam" id="2.60.40.770:FF:000001">
    <property type="entry name" value="NPC intracellular cholesterol transporter 2"/>
    <property type="match status" value="1"/>
</dbReference>
<dbReference type="EMBL" id="WJQU01000002">
    <property type="protein sequence ID" value="KAJ6644496.1"/>
    <property type="molecule type" value="Genomic_DNA"/>
</dbReference>
<sequence>MLAYVFILALSASSAFVSATEGIRPCTGGRPLPQRIVIDGCNQTPCDVFQGSDALMYTDMRTERPANELRPQVFATALGQTIEYFLPPNQQNACDHLTVGSCPLSANEDATYRFSFPITPVYPPIPVTVELSLFDHTNQVVFCALIDIHVRLR</sequence>
<feature type="domain" description="MD-2-related lipid-recognition" evidence="5">
    <location>
        <begin position="23"/>
        <end position="148"/>
    </location>
</feature>
<dbReference type="GO" id="GO:0005576">
    <property type="term" value="C:extracellular region"/>
    <property type="evidence" value="ECO:0007669"/>
    <property type="project" value="UniProtKB-SubCell"/>
</dbReference>
<dbReference type="Gene3D" id="2.60.40.770">
    <property type="match status" value="1"/>
</dbReference>
<dbReference type="InterPro" id="IPR003172">
    <property type="entry name" value="ML_dom"/>
</dbReference>
<evidence type="ECO:0000256" key="1">
    <source>
        <dbReference type="ARBA" id="ARBA00004613"/>
    </source>
</evidence>
<dbReference type="SMART" id="SM00737">
    <property type="entry name" value="ML"/>
    <property type="match status" value="1"/>
</dbReference>
<gene>
    <name evidence="6" type="primary">NPC2_4</name>
    <name evidence="6" type="ORF">Bhyg_09465</name>
</gene>
<evidence type="ECO:0000256" key="3">
    <source>
        <dbReference type="ARBA" id="ARBA00022525"/>
    </source>
</evidence>
<evidence type="ECO:0000256" key="4">
    <source>
        <dbReference type="SAM" id="SignalP"/>
    </source>
</evidence>
<name>A0A9Q0N828_9DIPT</name>
<comment type="subcellular location">
    <subcellularLocation>
        <location evidence="1">Secreted</location>
    </subcellularLocation>
</comment>
<keyword evidence="3" id="KW-0964">Secreted</keyword>
<dbReference type="AlphaFoldDB" id="A0A9Q0N828"/>
<organism evidence="6 7">
    <name type="scientific">Pseudolycoriella hygida</name>
    <dbReference type="NCBI Taxonomy" id="35572"/>
    <lineage>
        <taxon>Eukaryota</taxon>
        <taxon>Metazoa</taxon>
        <taxon>Ecdysozoa</taxon>
        <taxon>Arthropoda</taxon>
        <taxon>Hexapoda</taxon>
        <taxon>Insecta</taxon>
        <taxon>Pterygota</taxon>
        <taxon>Neoptera</taxon>
        <taxon>Endopterygota</taxon>
        <taxon>Diptera</taxon>
        <taxon>Nematocera</taxon>
        <taxon>Sciaroidea</taxon>
        <taxon>Sciaridae</taxon>
        <taxon>Pseudolycoriella</taxon>
    </lineage>
</organism>
<evidence type="ECO:0000259" key="5">
    <source>
        <dbReference type="SMART" id="SM00737"/>
    </source>
</evidence>